<feature type="binding site" evidence="2">
    <location>
        <position position="351"/>
    </location>
    <ligand>
        <name>FAD</name>
        <dbReference type="ChEBI" id="CHEBI:57692"/>
    </ligand>
</feature>
<evidence type="ECO:0000313" key="3">
    <source>
        <dbReference type="EMBL" id="GLQ03289.1"/>
    </source>
</evidence>
<dbReference type="GO" id="GO:0000166">
    <property type="term" value="F:nucleotide binding"/>
    <property type="evidence" value="ECO:0007669"/>
    <property type="project" value="UniProtKB-KW"/>
</dbReference>
<dbReference type="InterPro" id="IPR006905">
    <property type="entry name" value="Flavin_halogenase"/>
</dbReference>
<dbReference type="PANTHER" id="PTHR43747:SF4">
    <property type="entry name" value="FLAVIN-DEPENDENT TRYPTOPHAN HALOGENASE"/>
    <property type="match status" value="1"/>
</dbReference>
<dbReference type="SUPFAM" id="SSF51905">
    <property type="entry name" value="FAD/NAD(P)-binding domain"/>
    <property type="match status" value="1"/>
</dbReference>
<dbReference type="GO" id="GO:0004497">
    <property type="term" value="F:monooxygenase activity"/>
    <property type="evidence" value="ECO:0007669"/>
    <property type="project" value="InterPro"/>
</dbReference>
<dbReference type="PANTHER" id="PTHR43747">
    <property type="entry name" value="FAD-BINDING PROTEIN"/>
    <property type="match status" value="1"/>
</dbReference>
<feature type="binding site" evidence="2">
    <location>
        <position position="78"/>
    </location>
    <ligand>
        <name>7-chloro-L-tryptophan</name>
        <dbReference type="ChEBI" id="CHEBI:58713"/>
    </ligand>
</feature>
<dbReference type="PIRSF" id="PIRSF011396">
    <property type="entry name" value="Trp_halogenase"/>
    <property type="match status" value="1"/>
</dbReference>
<reference evidence="3" key="2">
    <citation type="submission" date="2023-01" db="EMBL/GenBank/DDBJ databases">
        <title>Draft genome sequence of Pseudoalteromonas tetraodonis strain NBRC 103034.</title>
        <authorList>
            <person name="Sun Q."/>
            <person name="Mori K."/>
        </authorList>
    </citation>
    <scope>NUCLEOTIDE SEQUENCE</scope>
    <source>
        <strain evidence="3">NBRC 103034</strain>
    </source>
</reference>
<dbReference type="InterPro" id="IPR033856">
    <property type="entry name" value="Trp_halogen"/>
</dbReference>
<keyword evidence="2" id="KW-0285">Flavoprotein</keyword>
<feature type="binding site" evidence="2">
    <location>
        <begin position="11"/>
        <end position="14"/>
    </location>
    <ligand>
        <name>FAD</name>
        <dbReference type="ChEBI" id="CHEBI:57692"/>
    </ligand>
</feature>
<keyword evidence="4" id="KW-1185">Reference proteome</keyword>
<feature type="binding site" evidence="2">
    <location>
        <position position="188"/>
    </location>
    <ligand>
        <name>FAD</name>
        <dbReference type="ChEBI" id="CHEBI:57692"/>
    </ligand>
</feature>
<gene>
    <name evidence="3" type="ORF">GCM10007914_21700</name>
</gene>
<dbReference type="Proteomes" id="UP001161408">
    <property type="component" value="Unassembled WGS sequence"/>
</dbReference>
<name>A0AA37W2E1_9GAMM</name>
<feature type="binding site" evidence="2">
    <location>
        <position position="347"/>
    </location>
    <ligand>
        <name>L-tryptophan</name>
        <dbReference type="ChEBI" id="CHEBI:57912"/>
    </ligand>
</feature>
<keyword evidence="2" id="KW-0274">FAD</keyword>
<evidence type="ECO:0000313" key="4">
    <source>
        <dbReference type="Proteomes" id="UP001161408"/>
    </source>
</evidence>
<dbReference type="RefSeq" id="WP_096038553.1">
    <property type="nucleotide sequence ID" value="NZ_BJXY01000004.1"/>
</dbReference>
<evidence type="ECO:0000256" key="2">
    <source>
        <dbReference type="PIRSR" id="PIRSR011396-2"/>
    </source>
</evidence>
<dbReference type="Gene3D" id="3.50.50.60">
    <property type="entry name" value="FAD/NAD(P)-binding domain"/>
    <property type="match status" value="1"/>
</dbReference>
<accession>A0AA37W2E1</accession>
<dbReference type="InterPro" id="IPR050816">
    <property type="entry name" value="Flavin-dep_Halogenase_NPB"/>
</dbReference>
<feature type="binding site" evidence="2">
    <location>
        <position position="338"/>
    </location>
    <ligand>
        <name>FAD</name>
        <dbReference type="ChEBI" id="CHEBI:57692"/>
    </ligand>
</feature>
<dbReference type="InterPro" id="IPR036188">
    <property type="entry name" value="FAD/NAD-bd_sf"/>
</dbReference>
<feature type="active site" evidence="1">
    <location>
        <position position="78"/>
    </location>
</feature>
<keyword evidence="2" id="KW-0547">Nucleotide-binding</keyword>
<organism evidence="3 4">
    <name type="scientific">Pseudoalteromonas tetraodonis GFC</name>
    <dbReference type="NCBI Taxonomy" id="1315271"/>
    <lineage>
        <taxon>Bacteria</taxon>
        <taxon>Pseudomonadati</taxon>
        <taxon>Pseudomonadota</taxon>
        <taxon>Gammaproteobacteria</taxon>
        <taxon>Alteromonadales</taxon>
        <taxon>Pseudoalteromonadaceae</taxon>
        <taxon>Pseudoalteromonas</taxon>
    </lineage>
</organism>
<reference evidence="3" key="1">
    <citation type="journal article" date="2014" name="Int. J. Syst. Evol. Microbiol.">
        <title>Complete genome sequence of Corynebacterium casei LMG S-19264T (=DSM 44701T), isolated from a smear-ripened cheese.</title>
        <authorList>
            <consortium name="US DOE Joint Genome Institute (JGI-PGF)"/>
            <person name="Walter F."/>
            <person name="Albersmeier A."/>
            <person name="Kalinowski J."/>
            <person name="Ruckert C."/>
        </authorList>
    </citation>
    <scope>NUCLEOTIDE SEQUENCE</scope>
    <source>
        <strain evidence="3">NBRC 103034</strain>
    </source>
</reference>
<dbReference type="AlphaFoldDB" id="A0AA37W2E1"/>
<dbReference type="EMBL" id="BSNE01000012">
    <property type="protein sequence ID" value="GLQ03289.1"/>
    <property type="molecule type" value="Genomic_DNA"/>
</dbReference>
<sequence>MDIKKVAIVGGGTAGWLAANHIGKEMLNRKGISVTLIESPDIPPIGVGEGTVPDIRNTLKSFGIREDEFIRQCDATFKQSIKFINWMDKKKHGEGNFFHHLFDVPSSYDAKHLTSYWLNNKEKSQSYAQGLSSQHVICEAGLAPKNITNAQYEGELAYAYHFNAGKFAQLLACNAKEKFSVEHIHTHVTQVKLGDDGAIAALITDNNEELEFDFYIDCSGFESLLMSKALKIPFVDVSESLLINSALVVQVPTKADDAIPPYTLATAHQAGWIWDIALTNRRGVGFVYSDNHMTDEQAHEKLDRYLGDSKQDLTYRKIPMRVGYRKKFWHKNCVALGLAQGFLEPLEATSILLTDFSAKFLTLRFPSSTTQLEQLEERFNHAMGYAWERVIDFIKLHYCISDRTDSAFWIANKNQDTISTSLKEKLNLWKEFTPVRDDFFSQFEVFYLENFLFVLYGMNYNTKASNSPDKEQAHCLARLKQRAEIDHYLINKLPDHRALLNKIKQYGLQSI</sequence>
<dbReference type="Pfam" id="PF04820">
    <property type="entry name" value="Trp_halogenase"/>
    <property type="match status" value="1"/>
</dbReference>
<comment type="caution">
    <text evidence="3">The sequence shown here is derived from an EMBL/GenBank/DDBJ whole genome shotgun (WGS) entry which is preliminary data.</text>
</comment>
<proteinExistence type="predicted"/>
<evidence type="ECO:0000256" key="1">
    <source>
        <dbReference type="PIRSR" id="PIRSR011396-1"/>
    </source>
</evidence>
<protein>
    <submittedName>
        <fullName evidence="3">Tryptophan halogenase</fullName>
    </submittedName>
</protein>